<keyword evidence="2" id="KW-0808">Transferase</keyword>
<dbReference type="AlphaFoldDB" id="A0A0D0KYE2"/>
<dbReference type="InterPro" id="IPR034646">
    <property type="entry name" value="ADCK3_dom"/>
</dbReference>
<dbReference type="Proteomes" id="UP000035017">
    <property type="component" value="Unassembled WGS sequence"/>
</dbReference>
<name>A0A0D0KYE2_AGRTU</name>
<dbReference type="Pfam" id="PF03109">
    <property type="entry name" value="ABC1"/>
    <property type="match status" value="1"/>
</dbReference>
<dbReference type="SUPFAM" id="SSF56112">
    <property type="entry name" value="Protein kinase-like (PK-like)"/>
    <property type="match status" value="1"/>
</dbReference>
<gene>
    <name evidence="6" type="ORF">RU07_08380</name>
</gene>
<dbReference type="GO" id="GO:0005524">
    <property type="term" value="F:ATP binding"/>
    <property type="evidence" value="ECO:0007669"/>
    <property type="project" value="UniProtKB-KW"/>
</dbReference>
<evidence type="ECO:0000313" key="7">
    <source>
        <dbReference type="Proteomes" id="UP000035017"/>
    </source>
</evidence>
<protein>
    <submittedName>
        <fullName evidence="6">Ubiquinol-cytochrome C reductase</fullName>
    </submittedName>
</protein>
<evidence type="ECO:0000256" key="4">
    <source>
        <dbReference type="ARBA" id="ARBA00022840"/>
    </source>
</evidence>
<dbReference type="PANTHER" id="PTHR43851">
    <property type="match status" value="1"/>
</dbReference>
<evidence type="ECO:0000313" key="6">
    <source>
        <dbReference type="EMBL" id="KIQ03450.1"/>
    </source>
</evidence>
<evidence type="ECO:0000259" key="5">
    <source>
        <dbReference type="Pfam" id="PF03109"/>
    </source>
</evidence>
<accession>A0A0D0KYE2</accession>
<dbReference type="CDD" id="cd13970">
    <property type="entry name" value="ABC1_ADCK3"/>
    <property type="match status" value="1"/>
</dbReference>
<keyword evidence="3" id="KW-0547">Nucleotide-binding</keyword>
<dbReference type="EMBL" id="JXQV01000008">
    <property type="protein sequence ID" value="KIQ03450.1"/>
    <property type="molecule type" value="Genomic_DNA"/>
</dbReference>
<dbReference type="PANTHER" id="PTHR43851:SF3">
    <property type="entry name" value="COENZYME Q8"/>
    <property type="match status" value="1"/>
</dbReference>
<organism evidence="6 7">
    <name type="scientific">Agrobacterium tumefaciens</name>
    <dbReference type="NCBI Taxonomy" id="358"/>
    <lineage>
        <taxon>Bacteria</taxon>
        <taxon>Pseudomonadati</taxon>
        <taxon>Pseudomonadota</taxon>
        <taxon>Alphaproteobacteria</taxon>
        <taxon>Hyphomicrobiales</taxon>
        <taxon>Rhizobiaceae</taxon>
        <taxon>Rhizobium/Agrobacterium group</taxon>
        <taxon>Agrobacterium</taxon>
        <taxon>Agrobacterium tumefaciens complex</taxon>
    </lineage>
</organism>
<dbReference type="OrthoDB" id="9795390at2"/>
<feature type="domain" description="ABC1 atypical kinase-like" evidence="5">
    <location>
        <begin position="96"/>
        <end position="330"/>
    </location>
</feature>
<sequence>MKDRFRPVPKSRLGRLAALGQLAGGVATGMVGEGLRRMAKGERPHLSDLLLTPSNALRAKEQLSRLRGAAMKLGQMLSLDAGDLLPPELAVILADLRESAHFMPDRQLQQTLTAAWGPDWQRHFSRFDMTPIAAASIGQVHRAVLSSGRELAVKVQYPGISASIDADIDNVAALLRITGLLPSGLDLSPYLTEAKRQLHEEADYLREADQMRRYRRLLADDPRFVVPEPVTDLLHRTVLPMDYIPGGPIETLAAAPEADRNRASQALLELLLKDLFQFGLMQTDPNFANYRWQRDGGRIVLLDFGATRAVAPEIANKYRILLRIGLTGDVPAIRDALVKMGFISPFQVLRHGTTLDAMIGLAVSRIETSRNGLFDFADRDVIAMIRERATPMMADRASWHLPPADTLLIQRKIGGMALLLTNMRARLPLAETLARFC</sequence>
<comment type="caution">
    <text evidence="6">The sequence shown here is derived from an EMBL/GenBank/DDBJ whole genome shotgun (WGS) entry which is preliminary data.</text>
</comment>
<proteinExistence type="inferred from homology"/>
<dbReference type="GO" id="GO:0006744">
    <property type="term" value="P:ubiquinone biosynthetic process"/>
    <property type="evidence" value="ECO:0007669"/>
    <property type="project" value="TreeGrafter"/>
</dbReference>
<dbReference type="InterPro" id="IPR004147">
    <property type="entry name" value="ABC1_dom"/>
</dbReference>
<evidence type="ECO:0000256" key="3">
    <source>
        <dbReference type="ARBA" id="ARBA00022741"/>
    </source>
</evidence>
<evidence type="ECO:0000256" key="2">
    <source>
        <dbReference type="ARBA" id="ARBA00022679"/>
    </source>
</evidence>
<dbReference type="GO" id="GO:0016740">
    <property type="term" value="F:transferase activity"/>
    <property type="evidence" value="ECO:0007669"/>
    <property type="project" value="UniProtKB-KW"/>
</dbReference>
<evidence type="ECO:0000256" key="1">
    <source>
        <dbReference type="ARBA" id="ARBA00009670"/>
    </source>
</evidence>
<comment type="similarity">
    <text evidence="1">Belongs to the protein kinase superfamily. ADCK protein kinase family.</text>
</comment>
<dbReference type="InterPro" id="IPR011009">
    <property type="entry name" value="Kinase-like_dom_sf"/>
</dbReference>
<dbReference type="InterPro" id="IPR051409">
    <property type="entry name" value="Atypical_kinase_ADCK"/>
</dbReference>
<keyword evidence="4" id="KW-0067">ATP-binding</keyword>
<reference evidence="6 7" key="1">
    <citation type="submission" date="2014-12" db="EMBL/GenBank/DDBJ databases">
        <title>16Stimator: statistical estimation of ribosomal gene copy numbers from draft genome assemblies.</title>
        <authorList>
            <person name="Perisin M.A."/>
            <person name="Vetter M."/>
            <person name="Gilbert J.A."/>
            <person name="Bergelson J."/>
        </authorList>
    </citation>
    <scope>NUCLEOTIDE SEQUENCE [LARGE SCALE GENOMIC DNA]</scope>
    <source>
        <strain evidence="6 7">MEJ076</strain>
    </source>
</reference>